<proteinExistence type="predicted"/>
<comment type="caution">
    <text evidence="1">The sequence shown here is derived from an EMBL/GenBank/DDBJ whole genome shotgun (WGS) entry which is preliminary data.</text>
</comment>
<dbReference type="InterPro" id="IPR009959">
    <property type="entry name" value="Cyclase_SnoaL-like"/>
</dbReference>
<protein>
    <submittedName>
        <fullName evidence="1">Ester cyclase</fullName>
    </submittedName>
</protein>
<dbReference type="EMBL" id="JBHSDU010000015">
    <property type="protein sequence ID" value="MFC4314691.1"/>
    <property type="molecule type" value="Genomic_DNA"/>
</dbReference>
<keyword evidence="2" id="KW-1185">Reference proteome</keyword>
<reference evidence="2" key="1">
    <citation type="journal article" date="2019" name="Int. J. Syst. Evol. Microbiol.">
        <title>The Global Catalogue of Microorganisms (GCM) 10K type strain sequencing project: providing services to taxonomists for standard genome sequencing and annotation.</title>
        <authorList>
            <consortium name="The Broad Institute Genomics Platform"/>
            <consortium name="The Broad Institute Genome Sequencing Center for Infectious Disease"/>
            <person name="Wu L."/>
            <person name="Ma J."/>
        </authorList>
    </citation>
    <scope>NUCLEOTIDE SEQUENCE [LARGE SCALE GENOMIC DNA]</scope>
    <source>
        <strain evidence="2">CGMCC 1.10759</strain>
    </source>
</reference>
<dbReference type="Gene3D" id="3.10.450.50">
    <property type="match status" value="1"/>
</dbReference>
<gene>
    <name evidence="1" type="ORF">ACFPN2_36835</name>
</gene>
<accession>A0ABV8T424</accession>
<dbReference type="SUPFAM" id="SSF54427">
    <property type="entry name" value="NTF2-like"/>
    <property type="match status" value="1"/>
</dbReference>
<name>A0ABV8T424_9GAMM</name>
<dbReference type="RefSeq" id="WP_380606075.1">
    <property type="nucleotide sequence ID" value="NZ_JBHSDU010000015.1"/>
</dbReference>
<sequence length="143" mass="15990">MKRPVDVLFDSLASAWNSQNLDALCALFTPDCTYIDMAFNVTSRGHAGLRDFARHVYSTLPNFYLQFPVRFGAGNQAASEWIITGTWRGDFEGADCTGRATRFTGLSRYELVDNKIRLNIDCWDFVALAKVLRPGAKVAFEPA</sequence>
<dbReference type="InterPro" id="IPR032710">
    <property type="entry name" value="NTF2-like_dom_sf"/>
</dbReference>
<dbReference type="Pfam" id="PF07366">
    <property type="entry name" value="SnoaL"/>
    <property type="match status" value="1"/>
</dbReference>
<evidence type="ECO:0000313" key="1">
    <source>
        <dbReference type="EMBL" id="MFC4314691.1"/>
    </source>
</evidence>
<dbReference type="Proteomes" id="UP001595904">
    <property type="component" value="Unassembled WGS sequence"/>
</dbReference>
<evidence type="ECO:0000313" key="2">
    <source>
        <dbReference type="Proteomes" id="UP001595904"/>
    </source>
</evidence>
<organism evidence="1 2">
    <name type="scientific">Steroidobacter flavus</name>
    <dbReference type="NCBI Taxonomy" id="1842136"/>
    <lineage>
        <taxon>Bacteria</taxon>
        <taxon>Pseudomonadati</taxon>
        <taxon>Pseudomonadota</taxon>
        <taxon>Gammaproteobacteria</taxon>
        <taxon>Steroidobacterales</taxon>
        <taxon>Steroidobacteraceae</taxon>
        <taxon>Steroidobacter</taxon>
    </lineage>
</organism>